<accession>A0AAE0BBN0</accession>
<reference evidence="2 3" key="1">
    <citation type="journal article" date="2015" name="Genome Biol. Evol.">
        <title>Comparative Genomics of a Bacterivorous Green Alga Reveals Evolutionary Causalities and Consequences of Phago-Mixotrophic Mode of Nutrition.</title>
        <authorList>
            <person name="Burns J.A."/>
            <person name="Paasch A."/>
            <person name="Narechania A."/>
            <person name="Kim E."/>
        </authorList>
    </citation>
    <scope>NUCLEOTIDE SEQUENCE [LARGE SCALE GENOMIC DNA]</scope>
    <source>
        <strain evidence="2 3">PLY_AMNH</strain>
    </source>
</reference>
<keyword evidence="3" id="KW-1185">Reference proteome</keyword>
<comment type="caution">
    <text evidence="2">The sequence shown here is derived from an EMBL/GenBank/DDBJ whole genome shotgun (WGS) entry which is preliminary data.</text>
</comment>
<feature type="region of interest" description="Disordered" evidence="1">
    <location>
        <begin position="64"/>
        <end position="131"/>
    </location>
</feature>
<dbReference type="EMBL" id="LGRX02035821">
    <property type="protein sequence ID" value="KAK3233010.1"/>
    <property type="molecule type" value="Genomic_DNA"/>
</dbReference>
<feature type="compositionally biased region" description="Basic and acidic residues" evidence="1">
    <location>
        <begin position="69"/>
        <end position="103"/>
    </location>
</feature>
<evidence type="ECO:0000313" key="3">
    <source>
        <dbReference type="Proteomes" id="UP001190700"/>
    </source>
</evidence>
<gene>
    <name evidence="2" type="ORF">CYMTET_56666</name>
</gene>
<protein>
    <submittedName>
        <fullName evidence="2">Uncharacterized protein</fullName>
    </submittedName>
</protein>
<proteinExistence type="predicted"/>
<organism evidence="2 3">
    <name type="scientific">Cymbomonas tetramitiformis</name>
    <dbReference type="NCBI Taxonomy" id="36881"/>
    <lineage>
        <taxon>Eukaryota</taxon>
        <taxon>Viridiplantae</taxon>
        <taxon>Chlorophyta</taxon>
        <taxon>Pyramimonadophyceae</taxon>
        <taxon>Pyramimonadales</taxon>
        <taxon>Pyramimonadaceae</taxon>
        <taxon>Cymbomonas</taxon>
    </lineage>
</organism>
<name>A0AAE0BBN0_9CHLO</name>
<evidence type="ECO:0000256" key="1">
    <source>
        <dbReference type="SAM" id="MobiDB-lite"/>
    </source>
</evidence>
<dbReference type="Proteomes" id="UP001190700">
    <property type="component" value="Unassembled WGS sequence"/>
</dbReference>
<evidence type="ECO:0000313" key="2">
    <source>
        <dbReference type="EMBL" id="KAK3233010.1"/>
    </source>
</evidence>
<dbReference type="AlphaFoldDB" id="A0AAE0BBN0"/>
<sequence>MVADSTTRQNIEDCIKWLRIKECKDRVSEQLRVQFPAPNKVAWKDLEVIVETSSLRSMVAAIRRSGAAKKAEAGDRRKEPTARAGEEAPKKPARDAHNAERAKYSYNTVPPPDAKKDKQCRGQAAEDSYQR</sequence>